<dbReference type="AlphaFoldDB" id="A0AA39TBA0"/>
<evidence type="ECO:0000313" key="2">
    <source>
        <dbReference type="EMBL" id="KAK0607072.1"/>
    </source>
</evidence>
<organism evidence="2 3">
    <name type="scientific">Acer saccharum</name>
    <name type="common">Sugar maple</name>
    <dbReference type="NCBI Taxonomy" id="4024"/>
    <lineage>
        <taxon>Eukaryota</taxon>
        <taxon>Viridiplantae</taxon>
        <taxon>Streptophyta</taxon>
        <taxon>Embryophyta</taxon>
        <taxon>Tracheophyta</taxon>
        <taxon>Spermatophyta</taxon>
        <taxon>Magnoliopsida</taxon>
        <taxon>eudicotyledons</taxon>
        <taxon>Gunneridae</taxon>
        <taxon>Pentapetalae</taxon>
        <taxon>rosids</taxon>
        <taxon>malvids</taxon>
        <taxon>Sapindales</taxon>
        <taxon>Sapindaceae</taxon>
        <taxon>Hippocastanoideae</taxon>
        <taxon>Acereae</taxon>
        <taxon>Acer</taxon>
    </lineage>
</organism>
<protein>
    <submittedName>
        <fullName evidence="2">Uncharacterized protein</fullName>
    </submittedName>
</protein>
<keyword evidence="3" id="KW-1185">Reference proteome</keyword>
<feature type="region of interest" description="Disordered" evidence="1">
    <location>
        <begin position="135"/>
        <end position="164"/>
    </location>
</feature>
<evidence type="ECO:0000313" key="3">
    <source>
        <dbReference type="Proteomes" id="UP001168877"/>
    </source>
</evidence>
<dbReference type="Proteomes" id="UP001168877">
    <property type="component" value="Unassembled WGS sequence"/>
</dbReference>
<feature type="compositionally biased region" description="Low complexity" evidence="1">
    <location>
        <begin position="142"/>
        <end position="164"/>
    </location>
</feature>
<accession>A0AA39TBA0</accession>
<name>A0AA39TBA0_ACESA</name>
<reference evidence="2" key="2">
    <citation type="submission" date="2023-06" db="EMBL/GenBank/DDBJ databases">
        <authorList>
            <person name="Swenson N.G."/>
            <person name="Wegrzyn J.L."/>
            <person name="Mcevoy S.L."/>
        </authorList>
    </citation>
    <scope>NUCLEOTIDE SEQUENCE</scope>
    <source>
        <strain evidence="2">NS2018</strain>
        <tissue evidence="2">Leaf</tissue>
    </source>
</reference>
<proteinExistence type="predicted"/>
<feature type="region of interest" description="Disordered" evidence="1">
    <location>
        <begin position="189"/>
        <end position="232"/>
    </location>
</feature>
<evidence type="ECO:0000256" key="1">
    <source>
        <dbReference type="SAM" id="MobiDB-lite"/>
    </source>
</evidence>
<sequence length="313" mass="35214">MNLPRSELTKPSSWKNSIFGFRVLSTLEKRICGAPRTEDWIWDSENPRFWKYRSTDCGFSGDLTREEKRVETDWAFLGWKFRVSIRKLRRLKFEFWVLGSEEKKREKMVFAAAIPTALPAALPIPFHSPSPFPSVTNTGLLPRSSQATATSPPSPVRQQQSPPHVVFPSPLTACSLLSEMAARILSSLEETPKQPTVTPPARPSTAKQGQKQMAPPLLPHTESTLRQPRVDKEKDVSIVATPFAHSLNYDGVWEDVDFNPKTIFLLAVTPKDTLKMLSDKICDRFGLNCDAVDMKFSTLLSGTVVEMSFDADF</sequence>
<dbReference type="EMBL" id="JAUESC010000001">
    <property type="protein sequence ID" value="KAK0607072.1"/>
    <property type="molecule type" value="Genomic_DNA"/>
</dbReference>
<gene>
    <name evidence="2" type="ORF">LWI29_008867</name>
</gene>
<comment type="caution">
    <text evidence="2">The sequence shown here is derived from an EMBL/GenBank/DDBJ whole genome shotgun (WGS) entry which is preliminary data.</text>
</comment>
<reference evidence="2" key="1">
    <citation type="journal article" date="2022" name="Plant J.">
        <title>Strategies of tolerance reflected in two North American maple genomes.</title>
        <authorList>
            <person name="McEvoy S.L."/>
            <person name="Sezen U.U."/>
            <person name="Trouern-Trend A."/>
            <person name="McMahon S.M."/>
            <person name="Schaberg P.G."/>
            <person name="Yang J."/>
            <person name="Wegrzyn J.L."/>
            <person name="Swenson N.G."/>
        </authorList>
    </citation>
    <scope>NUCLEOTIDE SEQUENCE</scope>
    <source>
        <tissue evidence="2">Leaf</tissue>
    </source>
</reference>